<dbReference type="AlphaFoldDB" id="A0A151GFG9"/>
<gene>
    <name evidence="1" type="ORF">DCS_07803</name>
</gene>
<keyword evidence="2" id="KW-1185">Reference proteome</keyword>
<dbReference type="PANTHER" id="PTHR13109">
    <property type="entry name" value="NEUROCHONDRIN"/>
    <property type="match status" value="1"/>
</dbReference>
<dbReference type="InterPro" id="IPR016024">
    <property type="entry name" value="ARM-type_fold"/>
</dbReference>
<dbReference type="InterPro" id="IPR008709">
    <property type="entry name" value="Neurochondrin"/>
</dbReference>
<dbReference type="RefSeq" id="XP_040655191.1">
    <property type="nucleotide sequence ID" value="XM_040805087.1"/>
</dbReference>
<protein>
    <submittedName>
        <fullName evidence="1">DUF1941 family protein</fullName>
    </submittedName>
</protein>
<dbReference type="Pfam" id="PF05536">
    <property type="entry name" value="Neurochondrin"/>
    <property type="match status" value="1"/>
</dbReference>
<comment type="caution">
    <text evidence="1">The sequence shown here is derived from an EMBL/GenBank/DDBJ whole genome shotgun (WGS) entry which is preliminary data.</text>
</comment>
<evidence type="ECO:0000313" key="2">
    <source>
        <dbReference type="Proteomes" id="UP000076580"/>
    </source>
</evidence>
<dbReference type="STRING" id="98403.A0A151GFG9"/>
<dbReference type="Proteomes" id="UP000076580">
    <property type="component" value="Chromosome 03"/>
</dbReference>
<dbReference type="SUPFAM" id="SSF48371">
    <property type="entry name" value="ARM repeat"/>
    <property type="match status" value="1"/>
</dbReference>
<sequence>MDEASSEAALGHDGASIVKIRQLLRTKDDTQRFVGLALLKSVLDNSLELRRDVDVIQSLWESMSASFLDRLLRTGSKPSRNNAKEMLDLVVSVLHTFASLLPQDFKSAPKFTDRIPRLVGALLYSSGETTGLLLELLHALVTTASGAQALVRIEDLSPLTEIAPSHAVVLEILRFAWLTSMTVVDDKAALSEDVDENMQCLVSSFTGTDGVTLLEFTGAFLRQADPSVLPVVPRWLPSLVGFIKGLVVSRPSPEARSAYTIAAASLLQAYPAAASKLLFTDEPKDGKPFSYMLISLILIDIRSSLPTLLERLNAPEESNACRRLASGFDVICIFIGYLVQSLEDESLETFIMPPDSLLKIRTSISETMSVTAEYLRDRWDASFAGAMGLHPDARAGAVDTSTGSHRTLAWDSITDRADDDPFVLSAIRALALWLREDENELLRKEATGLIDLLMDLYRGAMLDKLDFRSPALVALEALTTLEEGRQIFLRHQGWEILSKDLSGMLQGMATTMSDADSSRAIEIARILVHVVEQSPIGTEEEWMNLVTTVAGCDFSGPGSLSPLASEFRLAALQLCCTLLMSSTEMMGRRFKHSIIAINGIAAQLRLAIGPGGELGDEMEDVLTTLNLLTRRYV</sequence>
<dbReference type="InParanoid" id="A0A151GFG9"/>
<dbReference type="EMBL" id="LAYC01000003">
    <property type="protein sequence ID" value="KYK55839.1"/>
    <property type="molecule type" value="Genomic_DNA"/>
</dbReference>
<name>A0A151GFG9_DRECN</name>
<dbReference type="GeneID" id="63720446"/>
<reference evidence="1 2" key="1">
    <citation type="journal article" date="2016" name="Sci. Rep.">
        <title>Insights into Adaptations to a Near-Obligate Nematode Endoparasitic Lifestyle from the Finished Genome of Drechmeria coniospora.</title>
        <authorList>
            <person name="Zhang L."/>
            <person name="Zhou Z."/>
            <person name="Guo Q."/>
            <person name="Fokkens L."/>
            <person name="Miskei M."/>
            <person name="Pocsi I."/>
            <person name="Zhang W."/>
            <person name="Chen M."/>
            <person name="Wang L."/>
            <person name="Sun Y."/>
            <person name="Donzelli B.G."/>
            <person name="Gibson D.M."/>
            <person name="Nelson D.R."/>
            <person name="Luo J.G."/>
            <person name="Rep M."/>
            <person name="Liu H."/>
            <person name="Yang S."/>
            <person name="Wang J."/>
            <person name="Krasnoff S.B."/>
            <person name="Xu Y."/>
            <person name="Molnar I."/>
            <person name="Lin M."/>
        </authorList>
    </citation>
    <scope>NUCLEOTIDE SEQUENCE [LARGE SCALE GENOMIC DNA]</scope>
    <source>
        <strain evidence="1 2">ARSEF 6962</strain>
    </source>
</reference>
<evidence type="ECO:0000313" key="1">
    <source>
        <dbReference type="EMBL" id="KYK55839.1"/>
    </source>
</evidence>
<organism evidence="1 2">
    <name type="scientific">Drechmeria coniospora</name>
    <name type="common">Nematophagous fungus</name>
    <name type="synonym">Meria coniospora</name>
    <dbReference type="NCBI Taxonomy" id="98403"/>
    <lineage>
        <taxon>Eukaryota</taxon>
        <taxon>Fungi</taxon>
        <taxon>Dikarya</taxon>
        <taxon>Ascomycota</taxon>
        <taxon>Pezizomycotina</taxon>
        <taxon>Sordariomycetes</taxon>
        <taxon>Hypocreomycetidae</taxon>
        <taxon>Hypocreales</taxon>
        <taxon>Ophiocordycipitaceae</taxon>
        <taxon>Drechmeria</taxon>
    </lineage>
</organism>
<accession>A0A151GFG9</accession>
<dbReference type="PANTHER" id="PTHR13109:SF7">
    <property type="entry name" value="NEUROCHONDRIN"/>
    <property type="match status" value="1"/>
</dbReference>
<proteinExistence type="predicted"/>